<accession>A0A8H4L3G4</accession>
<comment type="caution">
    <text evidence="1">The sequence shown here is derived from an EMBL/GenBank/DDBJ whole genome shotgun (WGS) entry which is preliminary data.</text>
</comment>
<organism evidence="1 2">
    <name type="scientific">Fusarium albosuccineum</name>
    <dbReference type="NCBI Taxonomy" id="1237068"/>
    <lineage>
        <taxon>Eukaryota</taxon>
        <taxon>Fungi</taxon>
        <taxon>Dikarya</taxon>
        <taxon>Ascomycota</taxon>
        <taxon>Pezizomycotina</taxon>
        <taxon>Sordariomycetes</taxon>
        <taxon>Hypocreomycetidae</taxon>
        <taxon>Hypocreales</taxon>
        <taxon>Nectriaceae</taxon>
        <taxon>Fusarium</taxon>
        <taxon>Fusarium decemcellulare species complex</taxon>
    </lineage>
</organism>
<keyword evidence="2" id="KW-1185">Reference proteome</keyword>
<protein>
    <submittedName>
        <fullName evidence="1">Uncharacterized protein</fullName>
    </submittedName>
</protein>
<dbReference type="Proteomes" id="UP000554235">
    <property type="component" value="Unassembled WGS sequence"/>
</dbReference>
<dbReference type="EMBL" id="JAADYS010001567">
    <property type="protein sequence ID" value="KAF4462232.1"/>
    <property type="molecule type" value="Genomic_DNA"/>
</dbReference>
<dbReference type="AlphaFoldDB" id="A0A8H4L3G4"/>
<gene>
    <name evidence="1" type="ORF">FALBO_10961</name>
</gene>
<evidence type="ECO:0000313" key="2">
    <source>
        <dbReference type="Proteomes" id="UP000554235"/>
    </source>
</evidence>
<evidence type="ECO:0000313" key="1">
    <source>
        <dbReference type="EMBL" id="KAF4462232.1"/>
    </source>
</evidence>
<name>A0A8H4L3G4_9HYPO</name>
<proteinExistence type="predicted"/>
<reference evidence="1 2" key="1">
    <citation type="submission" date="2020-01" db="EMBL/GenBank/DDBJ databases">
        <title>Identification and distribution of gene clusters putatively required for synthesis of sphingolipid metabolism inhibitors in phylogenetically diverse species of the filamentous fungus Fusarium.</title>
        <authorList>
            <person name="Kim H.-S."/>
            <person name="Busman M."/>
            <person name="Brown D.W."/>
            <person name="Divon H."/>
            <person name="Uhlig S."/>
            <person name="Proctor R.H."/>
        </authorList>
    </citation>
    <scope>NUCLEOTIDE SEQUENCE [LARGE SCALE GENOMIC DNA]</scope>
    <source>
        <strain evidence="1 2">NRRL 20459</strain>
    </source>
</reference>
<sequence length="118" mass="12886">MDRSSNDIAWEALKTTLKATQSQAERSVKHFQIYAGATCLGAALEALKSNEPIEKKMTEVAHNIIQTMVQCGINEGAESECDAGDFDQGDEEHMDEDLFLLPGDQAGAFLSSPCFFII</sequence>